<evidence type="ECO:0000313" key="3">
    <source>
        <dbReference type="EMBL" id="PIS20809.1"/>
    </source>
</evidence>
<accession>A0A2H0X9F6</accession>
<evidence type="ECO:0000259" key="2">
    <source>
        <dbReference type="Pfam" id="PF13635"/>
    </source>
</evidence>
<sequence length="422" mass="48442">MSKDSPANIGYVSREVEAELDRLLDLPQIIALVGPRRSGKTTLLKHYHGQLANALYMSFEDSDVLDLFNQDIKAFSQLYLESVDYLLIDEFHYSPVGGKNLKYIFDFFPGKKIVISGSSAADLTIQAIKYLVGRVVTVTLYPFSFSEFLQARDQDLHRLWSKHDFAQPTSQPITTKLKEYYQEYLLYGAYPEVVLQSNLQTKQDLLKGIYNTLFLREVKDLLSSADDYKLKALIKALGLQMGNLINYQELGQVSGLDYRTLKRYLGFLEKVYICQQMRPFYRNTRKELVKTPKIYFFDTGLVNAILDDFSPPLQRYSSGSLLENSFFSLLARDYELKYWRTRSQAETDFIIVREGRVVPIEVKLSGTSTAVSRSLHSFVNTYQPSQAIIATAGLWAEREVGNTKVLFRPVWECRRLLSRGMG</sequence>
<name>A0A2H0X9F6_UNCKA</name>
<dbReference type="Pfam" id="PF13635">
    <property type="entry name" value="DUF4143"/>
    <property type="match status" value="1"/>
</dbReference>
<dbReference type="EMBL" id="PEYW01000028">
    <property type="protein sequence ID" value="PIS20809.1"/>
    <property type="molecule type" value="Genomic_DNA"/>
</dbReference>
<dbReference type="PANTHER" id="PTHR43566">
    <property type="entry name" value="CONSERVED PROTEIN"/>
    <property type="match status" value="1"/>
</dbReference>
<reference evidence="4" key="1">
    <citation type="submission" date="2017-09" db="EMBL/GenBank/DDBJ databases">
        <title>Depth-based differentiation of microbial function through sediment-hosted aquifers and enrichment of novel symbionts in the deep terrestrial subsurface.</title>
        <authorList>
            <person name="Probst A.J."/>
            <person name="Ladd B."/>
            <person name="Jarett J.K."/>
            <person name="Geller-Mcgrath D.E."/>
            <person name="Sieber C.M.K."/>
            <person name="Emerson J.B."/>
            <person name="Anantharaman K."/>
            <person name="Thomas B.C."/>
            <person name="Malmstrom R."/>
            <person name="Stieglmeier M."/>
            <person name="Klingl A."/>
            <person name="Woyke T."/>
            <person name="Ryan C.M."/>
            <person name="Banfield J.F."/>
        </authorList>
    </citation>
    <scope>NUCLEOTIDE SEQUENCE [LARGE SCALE GENOMIC DNA]</scope>
</reference>
<protein>
    <recommendedName>
        <fullName evidence="5">ATPase</fullName>
    </recommendedName>
</protein>
<dbReference type="Pfam" id="PF13173">
    <property type="entry name" value="AAA_14"/>
    <property type="match status" value="1"/>
</dbReference>
<organism evidence="3 4">
    <name type="scientific">candidate division WWE3 bacterium CG08_land_8_20_14_0_20_43_13</name>
    <dbReference type="NCBI Taxonomy" id="1975087"/>
    <lineage>
        <taxon>Bacteria</taxon>
        <taxon>Katanobacteria</taxon>
    </lineage>
</organism>
<dbReference type="AlphaFoldDB" id="A0A2H0X9F6"/>
<dbReference type="InterPro" id="IPR027417">
    <property type="entry name" value="P-loop_NTPase"/>
</dbReference>
<dbReference type="Gene3D" id="3.40.50.300">
    <property type="entry name" value="P-loop containing nucleotide triphosphate hydrolases"/>
    <property type="match status" value="1"/>
</dbReference>
<gene>
    <name evidence="3" type="ORF">COT52_01850</name>
</gene>
<proteinExistence type="predicted"/>
<dbReference type="SUPFAM" id="SSF52540">
    <property type="entry name" value="P-loop containing nucleoside triphosphate hydrolases"/>
    <property type="match status" value="1"/>
</dbReference>
<dbReference type="InterPro" id="IPR041682">
    <property type="entry name" value="AAA_14"/>
</dbReference>
<dbReference type="Proteomes" id="UP000231414">
    <property type="component" value="Unassembled WGS sequence"/>
</dbReference>
<evidence type="ECO:0000259" key="1">
    <source>
        <dbReference type="Pfam" id="PF13173"/>
    </source>
</evidence>
<dbReference type="InterPro" id="IPR025420">
    <property type="entry name" value="DUF4143"/>
</dbReference>
<feature type="domain" description="AAA" evidence="1">
    <location>
        <begin position="28"/>
        <end position="149"/>
    </location>
</feature>
<dbReference type="PANTHER" id="PTHR43566:SF1">
    <property type="entry name" value="AAA+ ATPASE DOMAIN-CONTAINING PROTEIN"/>
    <property type="match status" value="1"/>
</dbReference>
<evidence type="ECO:0000313" key="4">
    <source>
        <dbReference type="Proteomes" id="UP000231414"/>
    </source>
</evidence>
<feature type="domain" description="DUF4143" evidence="2">
    <location>
        <begin position="216"/>
        <end position="365"/>
    </location>
</feature>
<comment type="caution">
    <text evidence="3">The sequence shown here is derived from an EMBL/GenBank/DDBJ whole genome shotgun (WGS) entry which is preliminary data.</text>
</comment>
<evidence type="ECO:0008006" key="5">
    <source>
        <dbReference type="Google" id="ProtNLM"/>
    </source>
</evidence>